<keyword evidence="3" id="KW-1185">Reference proteome</keyword>
<evidence type="ECO:0008006" key="4">
    <source>
        <dbReference type="Google" id="ProtNLM"/>
    </source>
</evidence>
<organism evidence="2 3">
    <name type="scientific">Mucor saturninus</name>
    <dbReference type="NCBI Taxonomy" id="64648"/>
    <lineage>
        <taxon>Eukaryota</taxon>
        <taxon>Fungi</taxon>
        <taxon>Fungi incertae sedis</taxon>
        <taxon>Mucoromycota</taxon>
        <taxon>Mucoromycotina</taxon>
        <taxon>Mucoromycetes</taxon>
        <taxon>Mucorales</taxon>
        <taxon>Mucorineae</taxon>
        <taxon>Mucoraceae</taxon>
        <taxon>Mucor</taxon>
    </lineage>
</organism>
<evidence type="ECO:0000256" key="1">
    <source>
        <dbReference type="SAM" id="SignalP"/>
    </source>
</evidence>
<dbReference type="AlphaFoldDB" id="A0A8H7RPN9"/>
<comment type="caution">
    <text evidence="2">The sequence shown here is derived from an EMBL/GenBank/DDBJ whole genome shotgun (WGS) entry which is preliminary data.</text>
</comment>
<accession>A0A8H7RPN9</accession>
<dbReference type="Proteomes" id="UP000603453">
    <property type="component" value="Unassembled WGS sequence"/>
</dbReference>
<dbReference type="EMBL" id="JAEPRD010000001">
    <property type="protein sequence ID" value="KAG2214365.1"/>
    <property type="molecule type" value="Genomic_DNA"/>
</dbReference>
<reference evidence="2" key="1">
    <citation type="submission" date="2020-12" db="EMBL/GenBank/DDBJ databases">
        <title>Metabolic potential, ecology and presence of endohyphal bacteria is reflected in genomic diversity of Mucoromycotina.</title>
        <authorList>
            <person name="Muszewska A."/>
            <person name="Okrasinska A."/>
            <person name="Steczkiewicz K."/>
            <person name="Drgas O."/>
            <person name="Orlowska M."/>
            <person name="Perlinska-Lenart U."/>
            <person name="Aleksandrzak-Piekarczyk T."/>
            <person name="Szatraj K."/>
            <person name="Zielenkiewicz U."/>
            <person name="Pilsyk S."/>
            <person name="Malc E."/>
            <person name="Mieczkowski P."/>
            <person name="Kruszewska J.S."/>
            <person name="Biernat P."/>
            <person name="Pawlowska J."/>
        </authorList>
    </citation>
    <scope>NUCLEOTIDE SEQUENCE</scope>
    <source>
        <strain evidence="2">WA0000017839</strain>
    </source>
</reference>
<evidence type="ECO:0000313" key="3">
    <source>
        <dbReference type="Proteomes" id="UP000603453"/>
    </source>
</evidence>
<feature type="chain" id="PRO_5034905775" description="Secreted protein" evidence="1">
    <location>
        <begin position="23"/>
        <end position="143"/>
    </location>
</feature>
<proteinExistence type="predicted"/>
<evidence type="ECO:0000313" key="2">
    <source>
        <dbReference type="EMBL" id="KAG2214365.1"/>
    </source>
</evidence>
<keyword evidence="1" id="KW-0732">Signal</keyword>
<gene>
    <name evidence="2" type="ORF">INT47_000921</name>
</gene>
<name>A0A8H7RPN9_9FUNG</name>
<sequence length="143" mass="15610">MVSFILLQAALLFTLLVSFASAAPAVKDGCEGFHVTSPTTYFTTTAGQCQEVSYDFGASAPAKPSTIKIDLYEYKTDKFINTLVKNVAATGIVSPWFNIDLGSYQKTGDYYFLVTYGASCKPIKTSYFHVLYNKNSPPAVCPK</sequence>
<protein>
    <recommendedName>
        <fullName evidence="4">Secreted protein</fullName>
    </recommendedName>
</protein>
<feature type="signal peptide" evidence="1">
    <location>
        <begin position="1"/>
        <end position="22"/>
    </location>
</feature>
<dbReference type="OrthoDB" id="2433997at2759"/>